<gene>
    <name evidence="1" type="ORF">ABID37_001175</name>
</gene>
<name>A0ABV2MZG2_9HYPH</name>
<accession>A0ABV2MZG2</accession>
<dbReference type="EMBL" id="JBEPML010000003">
    <property type="protein sequence ID" value="MET3790972.1"/>
    <property type="molecule type" value="Genomic_DNA"/>
</dbReference>
<dbReference type="Proteomes" id="UP001549076">
    <property type="component" value="Unassembled WGS sequence"/>
</dbReference>
<reference evidence="1 2" key="1">
    <citation type="submission" date="2024-06" db="EMBL/GenBank/DDBJ databases">
        <title>Genomic Encyclopedia of Type Strains, Phase IV (KMG-IV): sequencing the most valuable type-strain genomes for metagenomic binning, comparative biology and taxonomic classification.</title>
        <authorList>
            <person name="Goeker M."/>
        </authorList>
    </citation>
    <scope>NUCLEOTIDE SEQUENCE [LARGE SCALE GENOMIC DNA]</scope>
    <source>
        <strain evidence="1 2">DSM 27865</strain>
    </source>
</reference>
<dbReference type="RefSeq" id="WP_354193227.1">
    <property type="nucleotide sequence ID" value="NZ_JBEPML010000003.1"/>
</dbReference>
<sequence length="61" mass="6785">MICGLFDINAVIALVRYLSEALLRRVESTETGSLTISSVVAHELHFGVYCSRIGFLPQSWN</sequence>
<protein>
    <submittedName>
        <fullName evidence="1">Nucleic acid-binding protein</fullName>
    </submittedName>
</protein>
<proteinExistence type="predicted"/>
<keyword evidence="2" id="KW-1185">Reference proteome</keyword>
<evidence type="ECO:0000313" key="1">
    <source>
        <dbReference type="EMBL" id="MET3790972.1"/>
    </source>
</evidence>
<comment type="caution">
    <text evidence="1">The sequence shown here is derived from an EMBL/GenBank/DDBJ whole genome shotgun (WGS) entry which is preliminary data.</text>
</comment>
<organism evidence="1 2">
    <name type="scientific">Aquamicrobium terrae</name>
    <dbReference type="NCBI Taxonomy" id="1324945"/>
    <lineage>
        <taxon>Bacteria</taxon>
        <taxon>Pseudomonadati</taxon>
        <taxon>Pseudomonadota</taxon>
        <taxon>Alphaproteobacteria</taxon>
        <taxon>Hyphomicrobiales</taxon>
        <taxon>Phyllobacteriaceae</taxon>
        <taxon>Aquamicrobium</taxon>
    </lineage>
</organism>
<evidence type="ECO:0000313" key="2">
    <source>
        <dbReference type="Proteomes" id="UP001549076"/>
    </source>
</evidence>